<dbReference type="Gene3D" id="3.40.50.300">
    <property type="entry name" value="P-loop containing nucleotide triphosphate hydrolases"/>
    <property type="match status" value="2"/>
</dbReference>
<dbReference type="PROSITE" id="PS51194">
    <property type="entry name" value="HELICASE_CTER"/>
    <property type="match status" value="1"/>
</dbReference>
<dbReference type="GO" id="GO:0005524">
    <property type="term" value="F:ATP binding"/>
    <property type="evidence" value="ECO:0007669"/>
    <property type="project" value="UniProtKB-UniRule"/>
</dbReference>
<evidence type="ECO:0000256" key="2">
    <source>
        <dbReference type="ARBA" id="ARBA00022448"/>
    </source>
</evidence>
<keyword evidence="3 12" id="KW-1003">Cell membrane</keyword>
<comment type="similarity">
    <text evidence="1 12 13">Belongs to the SecA family.</text>
</comment>
<dbReference type="SUPFAM" id="SSF52540">
    <property type="entry name" value="P-loop containing nucleoside triphosphate hydrolases"/>
    <property type="match status" value="2"/>
</dbReference>
<dbReference type="KEGG" id="ccap:AES38_04825"/>
<dbReference type="InterPro" id="IPR011130">
    <property type="entry name" value="SecA_preprotein_X-link_dom"/>
</dbReference>
<dbReference type="CDD" id="cd17928">
    <property type="entry name" value="DEXDc_SecA"/>
    <property type="match status" value="1"/>
</dbReference>
<comment type="subunit">
    <text evidence="12">Monomer and homodimer. Part of the essential Sec protein translocation apparatus which comprises SecA, SecYEG and auxiliary proteins SecDF. Other proteins may also be involved.</text>
</comment>
<dbReference type="Gene3D" id="3.90.1440.10">
    <property type="entry name" value="SecA, preprotein cross-linking domain"/>
    <property type="match status" value="1"/>
</dbReference>
<feature type="compositionally biased region" description="Basic and acidic residues" evidence="14">
    <location>
        <begin position="930"/>
        <end position="941"/>
    </location>
</feature>
<dbReference type="GO" id="GO:0008564">
    <property type="term" value="F:protein-exporting ATPase activity"/>
    <property type="evidence" value="ECO:0007669"/>
    <property type="project" value="UniProtKB-EC"/>
</dbReference>
<evidence type="ECO:0000256" key="1">
    <source>
        <dbReference type="ARBA" id="ARBA00007650"/>
    </source>
</evidence>
<evidence type="ECO:0000256" key="6">
    <source>
        <dbReference type="ARBA" id="ARBA00022840"/>
    </source>
</evidence>
<dbReference type="PANTHER" id="PTHR30612:SF0">
    <property type="entry name" value="CHLOROPLAST PROTEIN-TRANSPORTING ATPASE"/>
    <property type="match status" value="1"/>
</dbReference>
<protein>
    <recommendedName>
        <fullName evidence="12 13">Protein translocase subunit SecA</fullName>
        <ecNumber evidence="12">7.4.2.8</ecNumber>
    </recommendedName>
</protein>
<keyword evidence="9 12" id="KW-0811">Translocation</keyword>
<dbReference type="PROSITE" id="PS51192">
    <property type="entry name" value="HELICASE_ATP_BIND_1"/>
    <property type="match status" value="1"/>
</dbReference>
<dbReference type="GO" id="GO:0017038">
    <property type="term" value="P:protein import"/>
    <property type="evidence" value="ECO:0007669"/>
    <property type="project" value="InterPro"/>
</dbReference>
<evidence type="ECO:0000313" key="16">
    <source>
        <dbReference type="Proteomes" id="UP000503164"/>
    </source>
</evidence>
<dbReference type="InterPro" id="IPR044722">
    <property type="entry name" value="SecA_SF2_C"/>
</dbReference>
<evidence type="ECO:0000256" key="3">
    <source>
        <dbReference type="ARBA" id="ARBA00022475"/>
    </source>
</evidence>
<dbReference type="Pfam" id="PF01043">
    <property type="entry name" value="SecA_PP_bind"/>
    <property type="match status" value="1"/>
</dbReference>
<dbReference type="InterPro" id="IPR001650">
    <property type="entry name" value="Helicase_C-like"/>
</dbReference>
<dbReference type="Proteomes" id="UP000503164">
    <property type="component" value="Chromosome"/>
</dbReference>
<keyword evidence="5 12" id="KW-0547">Nucleotide-binding</keyword>
<reference evidence="15 16" key="1">
    <citation type="journal article" date="2020" name="Mol. Plant Pathol.">
        <title>Plasmid composition and the chpG gene determine the virulence level of Clavibacter capsici natural isolates in pepper.</title>
        <authorList>
            <person name="Hwang I.S."/>
            <person name="Lee H.M."/>
            <person name="Oh E.J."/>
            <person name="Lee S."/>
            <person name="Heu S."/>
            <person name="Oh C.S."/>
        </authorList>
    </citation>
    <scope>NUCLEOTIDE SEQUENCE [LARGE SCALE GENOMIC DNA]</scope>
    <source>
        <strain evidence="15 16">1101</strain>
    </source>
</reference>
<feature type="binding site" evidence="12">
    <location>
        <position position="494"/>
    </location>
    <ligand>
        <name>ATP</name>
        <dbReference type="ChEBI" id="CHEBI:30616"/>
    </ligand>
</feature>
<comment type="function">
    <text evidence="12">Part of the Sec protein translocase complex. Interacts with the SecYEG preprotein conducting channel. Has a central role in coupling the hydrolysis of ATP to the transfer of proteins into and across the cell membrane, serving as an ATP-driven molecular motor driving the stepwise translocation of polypeptide chains across the membrane.</text>
</comment>
<dbReference type="InterPro" id="IPR011116">
    <property type="entry name" value="SecA_Wing/Scaffold"/>
</dbReference>
<dbReference type="FunFam" id="3.90.1440.10:FF:000002">
    <property type="entry name" value="Protein translocase subunit SecA"/>
    <property type="match status" value="1"/>
</dbReference>
<name>A0A0M4HRD4_9MICO</name>
<dbReference type="FunFam" id="3.40.50.300:FF:000113">
    <property type="entry name" value="Preprotein translocase subunit SecA"/>
    <property type="match status" value="1"/>
</dbReference>
<keyword evidence="6 12" id="KW-0067">ATP-binding</keyword>
<evidence type="ECO:0000256" key="9">
    <source>
        <dbReference type="ARBA" id="ARBA00023010"/>
    </source>
</evidence>
<evidence type="ECO:0000256" key="8">
    <source>
        <dbReference type="ARBA" id="ARBA00022967"/>
    </source>
</evidence>
<dbReference type="PRINTS" id="PR00906">
    <property type="entry name" value="SECA"/>
</dbReference>
<organism evidence="15 16">
    <name type="scientific">Clavibacter capsici</name>
    <dbReference type="NCBI Taxonomy" id="1874630"/>
    <lineage>
        <taxon>Bacteria</taxon>
        <taxon>Bacillati</taxon>
        <taxon>Actinomycetota</taxon>
        <taxon>Actinomycetes</taxon>
        <taxon>Micrococcales</taxon>
        <taxon>Microbacteriaceae</taxon>
        <taxon>Clavibacter</taxon>
    </lineage>
</organism>
<keyword evidence="7 12" id="KW-0653">Protein transport</keyword>
<evidence type="ECO:0000256" key="14">
    <source>
        <dbReference type="SAM" id="MobiDB-lite"/>
    </source>
</evidence>
<feature type="region of interest" description="Disordered" evidence="14">
    <location>
        <begin position="880"/>
        <end position="941"/>
    </location>
</feature>
<dbReference type="InterPro" id="IPR027417">
    <property type="entry name" value="P-loop_NTPase"/>
</dbReference>
<evidence type="ECO:0000256" key="7">
    <source>
        <dbReference type="ARBA" id="ARBA00022927"/>
    </source>
</evidence>
<keyword evidence="16" id="KW-1185">Reference proteome</keyword>
<dbReference type="AlphaFoldDB" id="A0A0M4HRD4"/>
<dbReference type="EC" id="7.4.2.8" evidence="12"/>
<keyword evidence="10 12" id="KW-0472">Membrane</keyword>
<dbReference type="RefSeq" id="WP_053774020.1">
    <property type="nucleotide sequence ID" value="NZ_CP012573.1"/>
</dbReference>
<dbReference type="SMART" id="SM00958">
    <property type="entry name" value="SecA_PP_bind"/>
    <property type="match status" value="1"/>
</dbReference>
<keyword evidence="8 12" id="KW-1278">Translocase</keyword>
<dbReference type="GO" id="GO:0006605">
    <property type="term" value="P:protein targeting"/>
    <property type="evidence" value="ECO:0007669"/>
    <property type="project" value="UniProtKB-UniRule"/>
</dbReference>
<evidence type="ECO:0000256" key="13">
    <source>
        <dbReference type="RuleBase" id="RU003874"/>
    </source>
</evidence>
<comment type="catalytic activity">
    <reaction evidence="11 12">
        <text>ATP + H2O + cellular proteinSide 1 = ADP + phosphate + cellular proteinSide 2.</text>
        <dbReference type="EC" id="7.4.2.8"/>
    </reaction>
</comment>
<dbReference type="Gene3D" id="1.10.3060.10">
    <property type="entry name" value="Helical scaffold and wing domains of SecA"/>
    <property type="match status" value="1"/>
</dbReference>
<proteinExistence type="inferred from homology"/>
<feature type="binding site" evidence="12">
    <location>
        <begin position="104"/>
        <end position="108"/>
    </location>
    <ligand>
        <name>ATP</name>
        <dbReference type="ChEBI" id="CHEBI:30616"/>
    </ligand>
</feature>
<dbReference type="NCBIfam" id="TIGR00963">
    <property type="entry name" value="secA"/>
    <property type="match status" value="1"/>
</dbReference>
<dbReference type="PANTHER" id="PTHR30612">
    <property type="entry name" value="SECA INNER MEMBRANE COMPONENT OF SEC PROTEIN SECRETION SYSTEM"/>
    <property type="match status" value="1"/>
</dbReference>
<dbReference type="GO" id="GO:0031522">
    <property type="term" value="C:cell envelope Sec protein transport complex"/>
    <property type="evidence" value="ECO:0007669"/>
    <property type="project" value="TreeGrafter"/>
</dbReference>
<dbReference type="InterPro" id="IPR000185">
    <property type="entry name" value="SecA"/>
</dbReference>
<dbReference type="Pfam" id="PF07516">
    <property type="entry name" value="SecA_SW"/>
    <property type="match status" value="1"/>
</dbReference>
<feature type="binding site" evidence="12">
    <location>
        <position position="86"/>
    </location>
    <ligand>
        <name>ATP</name>
        <dbReference type="ChEBI" id="CHEBI:30616"/>
    </ligand>
</feature>
<dbReference type="SMART" id="SM00957">
    <property type="entry name" value="SecA_DEAD"/>
    <property type="match status" value="1"/>
</dbReference>
<gene>
    <name evidence="12 15" type="primary">secA</name>
    <name evidence="15" type="ORF">GW570_04825</name>
</gene>
<evidence type="ECO:0000256" key="10">
    <source>
        <dbReference type="ARBA" id="ARBA00023136"/>
    </source>
</evidence>
<dbReference type="SUPFAM" id="SSF81886">
    <property type="entry name" value="Helical scaffold and wing domains of SecA"/>
    <property type="match status" value="1"/>
</dbReference>
<evidence type="ECO:0000256" key="11">
    <source>
        <dbReference type="ARBA" id="ARBA00034006"/>
    </source>
</evidence>
<evidence type="ECO:0000256" key="12">
    <source>
        <dbReference type="HAMAP-Rule" id="MF_01382"/>
    </source>
</evidence>
<dbReference type="GO" id="GO:0005829">
    <property type="term" value="C:cytosol"/>
    <property type="evidence" value="ECO:0007669"/>
    <property type="project" value="TreeGrafter"/>
</dbReference>
<dbReference type="GO" id="GO:0043952">
    <property type="term" value="P:protein transport by the Sec complex"/>
    <property type="evidence" value="ECO:0007669"/>
    <property type="project" value="UniProtKB-ARBA"/>
</dbReference>
<dbReference type="Pfam" id="PF21090">
    <property type="entry name" value="P-loop_SecA"/>
    <property type="match status" value="1"/>
</dbReference>
<dbReference type="CDD" id="cd18803">
    <property type="entry name" value="SF2_C_secA"/>
    <property type="match status" value="1"/>
</dbReference>
<dbReference type="GO" id="GO:0005886">
    <property type="term" value="C:plasma membrane"/>
    <property type="evidence" value="ECO:0007669"/>
    <property type="project" value="UniProtKB-SubCell"/>
</dbReference>
<feature type="compositionally biased region" description="Acidic residues" evidence="14">
    <location>
        <begin position="893"/>
        <end position="906"/>
    </location>
</feature>
<evidence type="ECO:0000313" key="15">
    <source>
        <dbReference type="EMBL" id="QIS44463.1"/>
    </source>
</evidence>
<dbReference type="InterPro" id="IPR036670">
    <property type="entry name" value="SecA_X-link_sf"/>
</dbReference>
<dbReference type="InterPro" id="IPR020937">
    <property type="entry name" value="SecA_CS"/>
</dbReference>
<dbReference type="FunFam" id="1.10.3060.10:FF:000002">
    <property type="entry name" value="Preprotein translocase subunit SecA"/>
    <property type="match status" value="1"/>
</dbReference>
<dbReference type="InterPro" id="IPR014001">
    <property type="entry name" value="Helicase_ATP-bd"/>
</dbReference>
<dbReference type="InterPro" id="IPR011115">
    <property type="entry name" value="SecA_DEAD"/>
</dbReference>
<dbReference type="InterPro" id="IPR014018">
    <property type="entry name" value="SecA_motor_DEAD"/>
</dbReference>
<dbReference type="EMBL" id="CP048049">
    <property type="protein sequence ID" value="QIS44463.1"/>
    <property type="molecule type" value="Genomic_DNA"/>
</dbReference>
<dbReference type="GO" id="GO:0065002">
    <property type="term" value="P:intracellular protein transmembrane transport"/>
    <property type="evidence" value="ECO:0007669"/>
    <property type="project" value="UniProtKB-UniRule"/>
</dbReference>
<dbReference type="InterPro" id="IPR036266">
    <property type="entry name" value="SecA_Wing/Scaffold_sf"/>
</dbReference>
<keyword evidence="4 12" id="KW-0963">Cytoplasm</keyword>
<dbReference type="NCBIfam" id="NF009538">
    <property type="entry name" value="PRK12904.1"/>
    <property type="match status" value="1"/>
</dbReference>
<evidence type="ECO:0000256" key="5">
    <source>
        <dbReference type="ARBA" id="ARBA00022741"/>
    </source>
</evidence>
<accession>A0A0M4HRD4</accession>
<dbReference type="Pfam" id="PF07517">
    <property type="entry name" value="SecA_DEAD"/>
    <property type="match status" value="1"/>
</dbReference>
<dbReference type="HAMAP" id="MF_01382">
    <property type="entry name" value="SecA"/>
    <property type="match status" value="1"/>
</dbReference>
<dbReference type="SUPFAM" id="SSF81767">
    <property type="entry name" value="Pre-protein crosslinking domain of SecA"/>
    <property type="match status" value="1"/>
</dbReference>
<dbReference type="FunFam" id="3.40.50.300:FF:000334">
    <property type="entry name" value="Protein translocase subunit SecA"/>
    <property type="match status" value="1"/>
</dbReference>
<evidence type="ECO:0000256" key="4">
    <source>
        <dbReference type="ARBA" id="ARBA00022490"/>
    </source>
</evidence>
<dbReference type="PROSITE" id="PS01312">
    <property type="entry name" value="SECA"/>
    <property type="match status" value="1"/>
</dbReference>
<keyword evidence="2 12" id="KW-0813">Transport</keyword>
<dbReference type="PROSITE" id="PS51196">
    <property type="entry name" value="SECA_MOTOR_DEAD"/>
    <property type="match status" value="1"/>
</dbReference>
<sequence length="941" mass="104680">MASVLEKVLRVGEGRTLRKLQNYAKAVNQLEEDFTHLTDEELKNETVELRERHANGESLDDLLPEAFAAVREASRRTLGLRHFDVQIMGGAALHLGNIAEMKTGEGKTLVATLPAYLNAIASRGVHVITVNDYLASYQSELMGRVFRALGMTTGVILAGQTPQERREQYAADITYGTNNEFGFDYLRDNMAWQAADMVQRGHFFAVVDEVDSILIDEARTPLIISGPSAGDANRWFSEFANVAKRLVPEVDYEVDEKKRTVGVLEAGIEKVEDHLGIDNLYESANTPLISFLNNSIKAKALFKKDKDYVVMNGEVLIVDEHTGRILMGRRYNEGIHQAIEAKEGVAVKAENQTLATVTLQNYFRLYKKLSGMTGTAETEAAEFMSTYKLGVVPIPTNRPMQRKDQSDLIYKNEKAKFEQVVEDIAERHASGQPVLVGTTSVEKSEYLSKLLAKKGVRHEVLNAKNHAREAAIVAQAGRLGSVTVATNMAGRGTDIMLGGNAEFLAVAAMNARGLSPVETPEQYETEWDDVFAAVKAEVDQEAEKVIEAGGLYVLGTERHESRRIDNQLRGRSGRQGDPGESRFYLSLTDDLMRLFNNGAAASLMGRDSVPDDVAIESKVVSRAIRSAQGQVEARNAEIRKNVLKYDDVLNRQREAIYGDRRHILEGDDLQERSQRFLEAVIDDVLDSHIGEGNGDDWDFDALWTELKTLYPISITIDEVITEAGSKGRVNRDFVRREILSDAKLAYSKREEQLGEAAMRELERRVVLSVIDRRWREHLYEMDYLKDGIGLRAMAQRDPLVEYQREGFALFQQMMGAIREETVGFLFNLDVEVQGPADAESVGPRIQAKGLAANQATADKLRYTAPTDDGGVEVRNQRGQIEKAATAKAQKDQEAEDAVLIGEDEPEAPQGPPARGAFGQRTDGASAAPQNREERRKADRRK</sequence>
<comment type="subcellular location">
    <subcellularLocation>
        <location evidence="12">Cell membrane</location>
        <topology evidence="12">Peripheral membrane protein</topology>
        <orientation evidence="12">Cytoplasmic side</orientation>
    </subcellularLocation>
    <subcellularLocation>
        <location evidence="12">Cytoplasm</location>
    </subcellularLocation>
    <text evidence="12">Distribution is 50-50.</text>
</comment>